<name>A0A6U4U7A7_HEMAN</name>
<gene>
    <name evidence="4" type="ORF">HAND00432_LOCUS8271</name>
</gene>
<feature type="transmembrane region" description="Helical" evidence="2">
    <location>
        <begin position="169"/>
        <end position="187"/>
    </location>
</feature>
<evidence type="ECO:0000256" key="1">
    <source>
        <dbReference type="SAM" id="MobiDB-lite"/>
    </source>
</evidence>
<organism evidence="4">
    <name type="scientific">Hemiselmis andersenii</name>
    <name type="common">Cryptophyte alga</name>
    <dbReference type="NCBI Taxonomy" id="464988"/>
    <lineage>
        <taxon>Eukaryota</taxon>
        <taxon>Cryptophyceae</taxon>
        <taxon>Cryptomonadales</taxon>
        <taxon>Hemiselmidaceae</taxon>
        <taxon>Hemiselmis</taxon>
    </lineage>
</organism>
<accession>A0A6U4U7A7</accession>
<evidence type="ECO:0000256" key="3">
    <source>
        <dbReference type="SAM" id="SignalP"/>
    </source>
</evidence>
<feature type="chain" id="PRO_5030160422" evidence="3">
    <location>
        <begin position="22"/>
        <end position="404"/>
    </location>
</feature>
<keyword evidence="2" id="KW-0472">Membrane</keyword>
<sequence length="404" mass="41840">MRHASFLLLTLAIAGVMSSSALAPDHRRPMLAMAGRPDKLDLKPPSFLQGAYTAAGVATTATWANIVRTTIRSNQPVGAMMPSVQHQIFGRTSVLSAVPLIVAAYGILGSAAKDSWDKLSSDTCRRLNLALATATAGGALWVNFAPIITAIPGSTPPACHQAYSGLPKAAMIASYAGAAALSAGVWARSLPEDVRSNPLSWPGRVADGVCKSLCSLGPAKSDNPVNVKYSILTGSFLVLTALQLGTIPTAVVPSWTGRRLSRHFPAWTLLAAASAFSLKEATESGKLHADQTFRKLSNGLAGMGAVYLTAKFGSVFLDPSWPTHYALVTKAPAWQLAASMMFAMTLRPDGPAKASASKPAAKAKAASPKRAAASKKSVMDTSAGAAAASLMAGVALGVLCDKKE</sequence>
<keyword evidence="2" id="KW-1133">Transmembrane helix</keyword>
<proteinExistence type="predicted"/>
<keyword evidence="3" id="KW-0732">Signal</keyword>
<dbReference type="EMBL" id="HBFX01013789">
    <property type="protein sequence ID" value="CAD8953734.1"/>
    <property type="molecule type" value="Transcribed_RNA"/>
</dbReference>
<feature type="transmembrane region" description="Helical" evidence="2">
    <location>
        <begin position="229"/>
        <end position="252"/>
    </location>
</feature>
<evidence type="ECO:0000256" key="2">
    <source>
        <dbReference type="SAM" id="Phobius"/>
    </source>
</evidence>
<dbReference type="AlphaFoldDB" id="A0A6U4U7A7"/>
<protein>
    <submittedName>
        <fullName evidence="4">Uncharacterized protein</fullName>
    </submittedName>
</protein>
<feature type="region of interest" description="Disordered" evidence="1">
    <location>
        <begin position="353"/>
        <end position="372"/>
    </location>
</feature>
<reference evidence="4" key="1">
    <citation type="submission" date="2021-01" db="EMBL/GenBank/DDBJ databases">
        <authorList>
            <person name="Corre E."/>
            <person name="Pelletier E."/>
            <person name="Niang G."/>
            <person name="Scheremetjew M."/>
            <person name="Finn R."/>
            <person name="Kale V."/>
            <person name="Holt S."/>
            <person name="Cochrane G."/>
            <person name="Meng A."/>
            <person name="Brown T."/>
            <person name="Cohen L."/>
        </authorList>
    </citation>
    <scope>NUCLEOTIDE SEQUENCE</scope>
    <source>
        <strain evidence="4">CCMP644</strain>
    </source>
</reference>
<evidence type="ECO:0000313" key="4">
    <source>
        <dbReference type="EMBL" id="CAD8953734.1"/>
    </source>
</evidence>
<feature type="transmembrane region" description="Helical" evidence="2">
    <location>
        <begin position="128"/>
        <end position="148"/>
    </location>
</feature>
<feature type="transmembrane region" description="Helical" evidence="2">
    <location>
        <begin position="46"/>
        <end position="67"/>
    </location>
</feature>
<feature type="transmembrane region" description="Helical" evidence="2">
    <location>
        <begin position="88"/>
        <end position="108"/>
    </location>
</feature>
<keyword evidence="2" id="KW-0812">Transmembrane</keyword>
<feature type="signal peptide" evidence="3">
    <location>
        <begin position="1"/>
        <end position="21"/>
    </location>
</feature>